<dbReference type="AlphaFoldDB" id="A0A6B2LMI1"/>
<reference evidence="1" key="1">
    <citation type="journal article" date="2020" name="J. Eukaryot. Microbiol.">
        <title>De novo Sequencing, Assembly and Annotation of the Transcriptome for the Free-Living Testate Amoeba Arcella intermedia.</title>
        <authorList>
            <person name="Ribeiro G.M."/>
            <person name="Porfirio-Sousa A.L."/>
            <person name="Maurer-Alcala X.X."/>
            <person name="Katz L.A."/>
            <person name="Lahr D.J.G."/>
        </authorList>
    </citation>
    <scope>NUCLEOTIDE SEQUENCE</scope>
</reference>
<sequence length="152" mass="16813">MGTAKLYVNQPMIRRELVAPALRDSMKSVFVHGAWISGVCGGFVVGKHTAAVVRGKRDGWNEFLGGALAGGVYVAAQPNIPRAIFYPLLFGTLSVLLSGPLRNSLAEWKETNAWAEATSEVRQRYNLEVEKKKLETSQRLTQLDQEAFKHVQ</sequence>
<evidence type="ECO:0000313" key="1">
    <source>
        <dbReference type="EMBL" id="NDV38145.1"/>
    </source>
</evidence>
<dbReference type="EMBL" id="GIBP01009176">
    <property type="protein sequence ID" value="NDV38145.1"/>
    <property type="molecule type" value="Transcribed_RNA"/>
</dbReference>
<name>A0A6B2LMI1_9EUKA</name>
<proteinExistence type="predicted"/>
<accession>A0A6B2LMI1</accession>
<evidence type="ECO:0008006" key="2">
    <source>
        <dbReference type="Google" id="ProtNLM"/>
    </source>
</evidence>
<protein>
    <recommendedName>
        <fullName evidence="2">NADH-ubiquinone oxidoreductase subunit B14.7</fullName>
    </recommendedName>
</protein>
<organism evidence="1">
    <name type="scientific">Arcella intermedia</name>
    <dbReference type="NCBI Taxonomy" id="1963864"/>
    <lineage>
        <taxon>Eukaryota</taxon>
        <taxon>Amoebozoa</taxon>
        <taxon>Tubulinea</taxon>
        <taxon>Elardia</taxon>
        <taxon>Arcellinida</taxon>
        <taxon>Sphaerothecina</taxon>
        <taxon>Arcellidae</taxon>
        <taxon>Arcella</taxon>
    </lineage>
</organism>